<dbReference type="InterPro" id="IPR039104">
    <property type="entry name" value="6PGL"/>
</dbReference>
<evidence type="ECO:0000256" key="2">
    <source>
        <dbReference type="ARBA" id="ARBA00002681"/>
    </source>
</evidence>
<name>A0ABW4X5U0_9BACT</name>
<dbReference type="SUPFAM" id="SSF100950">
    <property type="entry name" value="NagB/RpiA/CoA transferase-like"/>
    <property type="match status" value="1"/>
</dbReference>
<dbReference type="Gene3D" id="3.40.50.1360">
    <property type="match status" value="1"/>
</dbReference>
<evidence type="ECO:0000256" key="7">
    <source>
        <dbReference type="RuleBase" id="RU365095"/>
    </source>
</evidence>
<proteinExistence type="inferred from homology"/>
<dbReference type="Proteomes" id="UP001597369">
    <property type="component" value="Unassembled WGS sequence"/>
</dbReference>
<comment type="similarity">
    <text evidence="4 7">Belongs to the glucosamine/galactosamine-6-phosphate isomerase family. 6-phosphogluconolactonase subfamily.</text>
</comment>
<evidence type="ECO:0000256" key="6">
    <source>
        <dbReference type="ARBA" id="ARBA00020337"/>
    </source>
</evidence>
<reference evidence="10" key="1">
    <citation type="journal article" date="2019" name="Int. J. Syst. Evol. Microbiol.">
        <title>The Global Catalogue of Microorganisms (GCM) 10K type strain sequencing project: providing services to taxonomists for standard genome sequencing and annotation.</title>
        <authorList>
            <consortium name="The Broad Institute Genomics Platform"/>
            <consortium name="The Broad Institute Genome Sequencing Center for Infectious Disease"/>
            <person name="Wu L."/>
            <person name="Ma J."/>
        </authorList>
    </citation>
    <scope>NUCLEOTIDE SEQUENCE [LARGE SCALE GENOMIC DNA]</scope>
    <source>
        <strain evidence="10">JCM 16545</strain>
    </source>
</reference>
<keyword evidence="7 9" id="KW-0378">Hydrolase</keyword>
<evidence type="ECO:0000256" key="3">
    <source>
        <dbReference type="ARBA" id="ARBA00004961"/>
    </source>
</evidence>
<evidence type="ECO:0000259" key="8">
    <source>
        <dbReference type="Pfam" id="PF01182"/>
    </source>
</evidence>
<dbReference type="NCBIfam" id="TIGR01198">
    <property type="entry name" value="pgl"/>
    <property type="match status" value="1"/>
</dbReference>
<dbReference type="CDD" id="cd01400">
    <property type="entry name" value="6PGL"/>
    <property type="match status" value="1"/>
</dbReference>
<evidence type="ECO:0000256" key="5">
    <source>
        <dbReference type="ARBA" id="ARBA00013198"/>
    </source>
</evidence>
<evidence type="ECO:0000256" key="1">
    <source>
        <dbReference type="ARBA" id="ARBA00000832"/>
    </source>
</evidence>
<evidence type="ECO:0000256" key="4">
    <source>
        <dbReference type="ARBA" id="ARBA00010662"/>
    </source>
</evidence>
<evidence type="ECO:0000313" key="10">
    <source>
        <dbReference type="Proteomes" id="UP001597369"/>
    </source>
</evidence>
<dbReference type="GO" id="GO:0017057">
    <property type="term" value="F:6-phosphogluconolactonase activity"/>
    <property type="evidence" value="ECO:0007669"/>
    <property type="project" value="UniProtKB-EC"/>
</dbReference>
<dbReference type="InterPro" id="IPR005900">
    <property type="entry name" value="6-phosphogluconolactonase_DevB"/>
</dbReference>
<evidence type="ECO:0000313" key="9">
    <source>
        <dbReference type="EMBL" id="MFD2069501.1"/>
    </source>
</evidence>
<dbReference type="EMBL" id="JBHUHV010000064">
    <property type="protein sequence ID" value="MFD2069501.1"/>
    <property type="molecule type" value="Genomic_DNA"/>
</dbReference>
<protein>
    <recommendedName>
        <fullName evidence="6 7">6-phosphogluconolactonase</fullName>
        <shortName evidence="7">6PGL</shortName>
        <ecNumber evidence="5 7">3.1.1.31</ecNumber>
    </recommendedName>
</protein>
<feature type="domain" description="Glucosamine/galactosamine-6-phosphate isomerase" evidence="8">
    <location>
        <begin position="6"/>
        <end position="229"/>
    </location>
</feature>
<organism evidence="9 10">
    <name type="scientific">Pontibacter silvestris</name>
    <dbReference type="NCBI Taxonomy" id="2305183"/>
    <lineage>
        <taxon>Bacteria</taxon>
        <taxon>Pseudomonadati</taxon>
        <taxon>Bacteroidota</taxon>
        <taxon>Cytophagia</taxon>
        <taxon>Cytophagales</taxon>
        <taxon>Hymenobacteraceae</taxon>
        <taxon>Pontibacter</taxon>
    </lineage>
</organism>
<dbReference type="InterPro" id="IPR006148">
    <property type="entry name" value="Glc/Gal-6P_isomerase"/>
</dbReference>
<dbReference type="PANTHER" id="PTHR11054">
    <property type="entry name" value="6-PHOSPHOGLUCONOLACTONASE"/>
    <property type="match status" value="1"/>
</dbReference>
<dbReference type="PANTHER" id="PTHR11054:SF0">
    <property type="entry name" value="6-PHOSPHOGLUCONOLACTONASE"/>
    <property type="match status" value="1"/>
</dbReference>
<comment type="catalytic activity">
    <reaction evidence="1 7">
        <text>6-phospho-D-glucono-1,5-lactone + H2O = 6-phospho-D-gluconate + H(+)</text>
        <dbReference type="Rhea" id="RHEA:12556"/>
        <dbReference type="ChEBI" id="CHEBI:15377"/>
        <dbReference type="ChEBI" id="CHEBI:15378"/>
        <dbReference type="ChEBI" id="CHEBI:57955"/>
        <dbReference type="ChEBI" id="CHEBI:58759"/>
        <dbReference type="EC" id="3.1.1.31"/>
    </reaction>
</comment>
<keyword evidence="10" id="KW-1185">Reference proteome</keyword>
<comment type="function">
    <text evidence="2 7">Hydrolysis of 6-phosphogluconolactone to 6-phosphogluconate.</text>
</comment>
<comment type="caution">
    <text evidence="9">The sequence shown here is derived from an EMBL/GenBank/DDBJ whole genome shotgun (WGS) entry which is preliminary data.</text>
</comment>
<accession>A0ABW4X5U0</accession>
<dbReference type="InterPro" id="IPR037171">
    <property type="entry name" value="NagB/RpiA_transferase-like"/>
</dbReference>
<comment type="pathway">
    <text evidence="3 7">Carbohydrate degradation; pentose phosphate pathway; D-ribulose 5-phosphate from D-glucose 6-phosphate (oxidative stage): step 2/3.</text>
</comment>
<dbReference type="RefSeq" id="WP_229962500.1">
    <property type="nucleotide sequence ID" value="NZ_JAJJWI010000024.1"/>
</dbReference>
<dbReference type="EC" id="3.1.1.31" evidence="5 7"/>
<dbReference type="Pfam" id="PF01182">
    <property type="entry name" value="Glucosamine_iso"/>
    <property type="match status" value="1"/>
</dbReference>
<sequence>MLHIFEDKAHLSKAAAELFVQTAREAVQKNGRFTVALTGGSSPVQLYSLLAQQPYLEQIPWQQTFVFWGDERWVPLTDDRSNAKMAKETFLNKVPVPQEQIYPMWKDNMEPEAFAQQYEQQLQKHFGQQAPEFDLILLGMGDDGHTASLFPGTEVLHEESHLVQAYYLEPQSMYRITLTAPLINQAKAICFLTFGSNKASALFEVLEGERNPEKYPSQLIKPQHGKVHWFVDENAASLLAKKQ</sequence>
<gene>
    <name evidence="7 9" type="primary">pgl</name>
    <name evidence="9" type="ORF">ACFSKU_21655</name>
</gene>